<dbReference type="RefSeq" id="WP_259486892.1">
    <property type="nucleotide sequence ID" value="NZ_JANTEZ010000004.1"/>
</dbReference>
<accession>A0ABT2GKF6</accession>
<name>A0ABT2GKF6_9MICO</name>
<evidence type="ECO:0000259" key="9">
    <source>
        <dbReference type="Pfam" id="PF01850"/>
    </source>
</evidence>
<dbReference type="InterPro" id="IPR029060">
    <property type="entry name" value="PIN-like_dom_sf"/>
</dbReference>
<evidence type="ECO:0000256" key="3">
    <source>
        <dbReference type="ARBA" id="ARBA00022722"/>
    </source>
</evidence>
<keyword evidence="4 8" id="KW-0479">Metal-binding</keyword>
<keyword evidence="6 8" id="KW-0460">Magnesium</keyword>
<evidence type="ECO:0000256" key="4">
    <source>
        <dbReference type="ARBA" id="ARBA00022723"/>
    </source>
</evidence>
<keyword evidence="8" id="KW-0800">Toxin</keyword>
<organism evidence="10 11">
    <name type="scientific">Herbiconiux gentiana</name>
    <dbReference type="NCBI Taxonomy" id="2970912"/>
    <lineage>
        <taxon>Bacteria</taxon>
        <taxon>Bacillati</taxon>
        <taxon>Actinomycetota</taxon>
        <taxon>Actinomycetes</taxon>
        <taxon>Micrococcales</taxon>
        <taxon>Microbacteriaceae</taxon>
        <taxon>Herbiconiux</taxon>
    </lineage>
</organism>
<protein>
    <recommendedName>
        <fullName evidence="8">Ribonuclease VapC</fullName>
        <shortName evidence="8">RNase VapC</shortName>
        <ecNumber evidence="8">3.1.-.-</ecNumber>
    </recommendedName>
    <alternativeName>
        <fullName evidence="8">Toxin VapC</fullName>
    </alternativeName>
</protein>
<evidence type="ECO:0000313" key="11">
    <source>
        <dbReference type="Proteomes" id="UP001165580"/>
    </source>
</evidence>
<keyword evidence="2 8" id="KW-1277">Toxin-antitoxin system</keyword>
<dbReference type="Proteomes" id="UP001165580">
    <property type="component" value="Unassembled WGS sequence"/>
</dbReference>
<dbReference type="EMBL" id="JANTEZ010000004">
    <property type="protein sequence ID" value="MCS5715399.1"/>
    <property type="molecule type" value="Genomic_DNA"/>
</dbReference>
<dbReference type="EC" id="3.1.-.-" evidence="8"/>
<dbReference type="InterPro" id="IPR050556">
    <property type="entry name" value="Type_II_TA_system_RNase"/>
</dbReference>
<evidence type="ECO:0000313" key="10">
    <source>
        <dbReference type="EMBL" id="MCS5715399.1"/>
    </source>
</evidence>
<dbReference type="SUPFAM" id="SSF88723">
    <property type="entry name" value="PIN domain-like"/>
    <property type="match status" value="1"/>
</dbReference>
<feature type="binding site" evidence="8">
    <location>
        <position position="5"/>
    </location>
    <ligand>
        <name>Mg(2+)</name>
        <dbReference type="ChEBI" id="CHEBI:18420"/>
    </ligand>
</feature>
<comment type="caution">
    <text evidence="10">The sequence shown here is derived from an EMBL/GenBank/DDBJ whole genome shotgun (WGS) entry which is preliminary data.</text>
</comment>
<keyword evidence="11" id="KW-1185">Reference proteome</keyword>
<dbReference type="Gene3D" id="3.40.50.1010">
    <property type="entry name" value="5'-nuclease"/>
    <property type="match status" value="1"/>
</dbReference>
<dbReference type="PANTHER" id="PTHR33653">
    <property type="entry name" value="RIBONUCLEASE VAPC2"/>
    <property type="match status" value="1"/>
</dbReference>
<evidence type="ECO:0000256" key="1">
    <source>
        <dbReference type="ARBA" id="ARBA00001946"/>
    </source>
</evidence>
<keyword evidence="3 8" id="KW-0540">Nuclease</keyword>
<feature type="binding site" evidence="8">
    <location>
        <position position="104"/>
    </location>
    <ligand>
        <name>Mg(2+)</name>
        <dbReference type="ChEBI" id="CHEBI:18420"/>
    </ligand>
</feature>
<evidence type="ECO:0000256" key="7">
    <source>
        <dbReference type="ARBA" id="ARBA00038093"/>
    </source>
</evidence>
<dbReference type="InterPro" id="IPR022907">
    <property type="entry name" value="VapC_family"/>
</dbReference>
<comment type="function">
    <text evidence="8">Toxic component of a toxin-antitoxin (TA) system. An RNase.</text>
</comment>
<dbReference type="InterPro" id="IPR002716">
    <property type="entry name" value="PIN_dom"/>
</dbReference>
<comment type="cofactor">
    <cofactor evidence="1 8">
        <name>Mg(2+)</name>
        <dbReference type="ChEBI" id="CHEBI:18420"/>
    </cofactor>
</comment>
<feature type="domain" description="PIN" evidence="9">
    <location>
        <begin position="2"/>
        <end position="129"/>
    </location>
</feature>
<dbReference type="CDD" id="cd18731">
    <property type="entry name" value="PIN_NgFitB-like"/>
    <property type="match status" value="1"/>
</dbReference>
<comment type="similarity">
    <text evidence="7 8">Belongs to the PINc/VapC protein family.</text>
</comment>
<dbReference type="HAMAP" id="MF_00265">
    <property type="entry name" value="VapC_Nob1"/>
    <property type="match status" value="1"/>
</dbReference>
<evidence type="ECO:0000256" key="5">
    <source>
        <dbReference type="ARBA" id="ARBA00022801"/>
    </source>
</evidence>
<reference evidence="10" key="1">
    <citation type="submission" date="2022-08" db="EMBL/GenBank/DDBJ databases">
        <authorList>
            <person name="Deng Y."/>
            <person name="Han X.-F."/>
            <person name="Zhang Y.-Q."/>
        </authorList>
    </citation>
    <scope>NUCLEOTIDE SEQUENCE</scope>
    <source>
        <strain evidence="10">CPCC 205716</strain>
    </source>
</reference>
<sequence>MILLDTNVVSELLRARASPAVVDWVDQQPADDLCLSAVTLAELLQGVALLRAGTRRRELGRRVAHLVAHEFDRRILPLDAECAVEFADVVSSRRRLGRPITPFDAQIAATARVHGALLATRNERDFDHTGLPIVNPWLG</sequence>
<evidence type="ECO:0000256" key="2">
    <source>
        <dbReference type="ARBA" id="ARBA00022649"/>
    </source>
</evidence>
<gene>
    <name evidence="8" type="primary">vapC</name>
    <name evidence="10" type="ORF">NVV95_12665</name>
</gene>
<proteinExistence type="inferred from homology"/>
<dbReference type="PANTHER" id="PTHR33653:SF1">
    <property type="entry name" value="RIBONUCLEASE VAPC2"/>
    <property type="match status" value="1"/>
</dbReference>
<evidence type="ECO:0000256" key="6">
    <source>
        <dbReference type="ARBA" id="ARBA00022842"/>
    </source>
</evidence>
<keyword evidence="5 8" id="KW-0378">Hydrolase</keyword>
<dbReference type="Pfam" id="PF01850">
    <property type="entry name" value="PIN"/>
    <property type="match status" value="1"/>
</dbReference>
<evidence type="ECO:0000256" key="8">
    <source>
        <dbReference type="HAMAP-Rule" id="MF_00265"/>
    </source>
</evidence>